<comment type="caution">
    <text evidence="2">The sequence shown here is derived from an EMBL/GenBank/DDBJ whole genome shotgun (WGS) entry which is preliminary data.</text>
</comment>
<keyword evidence="3" id="KW-1185">Reference proteome</keyword>
<keyword evidence="1" id="KW-0812">Transmembrane</keyword>
<dbReference type="AlphaFoldDB" id="A0AAD5MZX4"/>
<evidence type="ECO:0000313" key="2">
    <source>
        <dbReference type="EMBL" id="KAJ1354284.1"/>
    </source>
</evidence>
<keyword evidence="1" id="KW-1133">Transmembrane helix</keyword>
<evidence type="ECO:0000313" key="3">
    <source>
        <dbReference type="Proteomes" id="UP001196413"/>
    </source>
</evidence>
<gene>
    <name evidence="2" type="ORF">KIN20_011167</name>
</gene>
<protein>
    <submittedName>
        <fullName evidence="2">Uncharacterized protein</fullName>
    </submittedName>
</protein>
<feature type="transmembrane region" description="Helical" evidence="1">
    <location>
        <begin position="37"/>
        <end position="55"/>
    </location>
</feature>
<dbReference type="Proteomes" id="UP001196413">
    <property type="component" value="Unassembled WGS sequence"/>
</dbReference>
<reference evidence="2" key="1">
    <citation type="submission" date="2021-06" db="EMBL/GenBank/DDBJ databases">
        <title>Parelaphostrongylus tenuis whole genome reference sequence.</title>
        <authorList>
            <person name="Garwood T.J."/>
            <person name="Larsen P.A."/>
            <person name="Fountain-Jones N.M."/>
            <person name="Garbe J.R."/>
            <person name="Macchietto M.G."/>
            <person name="Kania S.A."/>
            <person name="Gerhold R.W."/>
            <person name="Richards J.E."/>
            <person name="Wolf T.M."/>
        </authorList>
    </citation>
    <scope>NUCLEOTIDE SEQUENCE</scope>
    <source>
        <strain evidence="2">MNPRO001-30</strain>
        <tissue evidence="2">Meninges</tissue>
    </source>
</reference>
<evidence type="ECO:0000256" key="1">
    <source>
        <dbReference type="SAM" id="Phobius"/>
    </source>
</evidence>
<organism evidence="2 3">
    <name type="scientific">Parelaphostrongylus tenuis</name>
    <name type="common">Meningeal worm</name>
    <dbReference type="NCBI Taxonomy" id="148309"/>
    <lineage>
        <taxon>Eukaryota</taxon>
        <taxon>Metazoa</taxon>
        <taxon>Ecdysozoa</taxon>
        <taxon>Nematoda</taxon>
        <taxon>Chromadorea</taxon>
        <taxon>Rhabditida</taxon>
        <taxon>Rhabditina</taxon>
        <taxon>Rhabditomorpha</taxon>
        <taxon>Strongyloidea</taxon>
        <taxon>Metastrongylidae</taxon>
        <taxon>Parelaphostrongylus</taxon>
    </lineage>
</organism>
<keyword evidence="1" id="KW-0472">Membrane</keyword>
<name>A0AAD5MZX4_PARTN</name>
<sequence length="68" mass="7792">MKRRGATKLNQSFLLKKKNVKNKRRIRALLRNSSSKLTLSSPTMSVVLLGILLYFDLDDLHCNECLSN</sequence>
<dbReference type="EMBL" id="JAHQIW010002010">
    <property type="protein sequence ID" value="KAJ1354284.1"/>
    <property type="molecule type" value="Genomic_DNA"/>
</dbReference>
<proteinExistence type="predicted"/>
<accession>A0AAD5MZX4</accession>